<dbReference type="HOGENOM" id="CLU_2001171_0_0_10"/>
<dbReference type="STRING" id="1191523.MROS_0877"/>
<keyword evidence="2" id="KW-1185">Reference proteome</keyword>
<sequence>MEPVSGNKFFLSALFAQLKNETLTNDKTVASTDSAEISNTARVFDKLDKFLNLGRKDRLDIGDLNEAEKEEFMKMLATLIKRGIVGYEVLEINGKPEKHYIVNQIGNERTYGARLYNKKGYYRD</sequence>
<dbReference type="RefSeq" id="WP_014855554.1">
    <property type="nucleotide sequence ID" value="NC_018178.1"/>
</dbReference>
<dbReference type="Proteomes" id="UP000009011">
    <property type="component" value="Chromosome"/>
</dbReference>
<dbReference type="OrthoDB" id="5396648at2"/>
<organism evidence="1 2">
    <name type="scientific">Melioribacter roseus (strain DSM 23840 / JCM 17771 / VKM B-2668 / P3M-2)</name>
    <dbReference type="NCBI Taxonomy" id="1191523"/>
    <lineage>
        <taxon>Bacteria</taxon>
        <taxon>Pseudomonadati</taxon>
        <taxon>Ignavibacteriota</taxon>
        <taxon>Ignavibacteria</taxon>
        <taxon>Ignavibacteriales</taxon>
        <taxon>Melioribacteraceae</taxon>
        <taxon>Melioribacter</taxon>
    </lineage>
</organism>
<name>I6ZYM0_MELRP</name>
<protein>
    <submittedName>
        <fullName evidence="1">Uncharacterized protein</fullName>
    </submittedName>
</protein>
<evidence type="ECO:0000313" key="1">
    <source>
        <dbReference type="EMBL" id="AFN74118.1"/>
    </source>
</evidence>
<dbReference type="KEGG" id="mro:MROS_0877"/>
<reference evidence="1 2" key="1">
    <citation type="journal article" date="2013" name="PLoS ONE">
        <title>Genomic analysis of Melioribacter roseus, facultatively anaerobic organotrophic bacterium representing a novel deep lineage within Bacteriodetes/Chlorobi group.</title>
        <authorList>
            <person name="Kadnikov V.V."/>
            <person name="Mardanov A.V."/>
            <person name="Podosokorskaya O.A."/>
            <person name="Gavrilov S.N."/>
            <person name="Kublanov I.V."/>
            <person name="Beletsky A.V."/>
            <person name="Bonch-Osmolovskaya E.A."/>
            <person name="Ravin N.V."/>
        </authorList>
    </citation>
    <scope>NUCLEOTIDE SEQUENCE [LARGE SCALE GENOMIC DNA]</scope>
    <source>
        <strain evidence="2">JCM 17771 / P3M-2</strain>
    </source>
</reference>
<gene>
    <name evidence="1" type="ordered locus">MROS_0877</name>
</gene>
<dbReference type="EMBL" id="CP003557">
    <property type="protein sequence ID" value="AFN74118.1"/>
    <property type="molecule type" value="Genomic_DNA"/>
</dbReference>
<evidence type="ECO:0000313" key="2">
    <source>
        <dbReference type="Proteomes" id="UP000009011"/>
    </source>
</evidence>
<proteinExistence type="predicted"/>
<dbReference type="AlphaFoldDB" id="I6ZYM0"/>
<accession>I6ZYM0</accession>